<feature type="region of interest" description="Disordered" evidence="2">
    <location>
        <begin position="1557"/>
        <end position="1587"/>
    </location>
</feature>
<organism evidence="4 5">
    <name type="scientific">Podarcis lilfordi</name>
    <name type="common">Lilford's wall lizard</name>
    <dbReference type="NCBI Taxonomy" id="74358"/>
    <lineage>
        <taxon>Eukaryota</taxon>
        <taxon>Metazoa</taxon>
        <taxon>Chordata</taxon>
        <taxon>Craniata</taxon>
        <taxon>Vertebrata</taxon>
        <taxon>Euteleostomi</taxon>
        <taxon>Lepidosauria</taxon>
        <taxon>Squamata</taxon>
        <taxon>Bifurcata</taxon>
        <taxon>Unidentata</taxon>
        <taxon>Episquamata</taxon>
        <taxon>Laterata</taxon>
        <taxon>Lacertibaenia</taxon>
        <taxon>Lacertidae</taxon>
        <taxon>Podarcis</taxon>
    </lineage>
</organism>
<feature type="region of interest" description="Disordered" evidence="2">
    <location>
        <begin position="1054"/>
        <end position="1093"/>
    </location>
</feature>
<evidence type="ECO:0000313" key="4">
    <source>
        <dbReference type="EMBL" id="CAI5780280.1"/>
    </source>
</evidence>
<feature type="region of interest" description="Disordered" evidence="2">
    <location>
        <begin position="1415"/>
        <end position="1477"/>
    </location>
</feature>
<feature type="region of interest" description="Disordered" evidence="2">
    <location>
        <begin position="1340"/>
        <end position="1365"/>
    </location>
</feature>
<reference evidence="4" key="1">
    <citation type="submission" date="2022-12" db="EMBL/GenBank/DDBJ databases">
        <authorList>
            <person name="Alioto T."/>
            <person name="Alioto T."/>
            <person name="Gomez Garrido J."/>
        </authorList>
    </citation>
    <scope>NUCLEOTIDE SEQUENCE</scope>
</reference>
<feature type="compositionally biased region" description="Polar residues" evidence="2">
    <location>
        <begin position="1054"/>
        <end position="1067"/>
    </location>
</feature>
<feature type="region of interest" description="Disordered" evidence="2">
    <location>
        <begin position="369"/>
        <end position="388"/>
    </location>
</feature>
<feature type="compositionally biased region" description="Basic and acidic residues" evidence="2">
    <location>
        <begin position="1068"/>
        <end position="1086"/>
    </location>
</feature>
<feature type="region of interest" description="Disordered" evidence="2">
    <location>
        <begin position="242"/>
        <end position="277"/>
    </location>
</feature>
<accession>A0AA35PBY9</accession>
<protein>
    <recommendedName>
        <fullName evidence="3">Little elongation complex subunit 1 C-terminal domain-containing protein</fullName>
    </recommendedName>
</protein>
<feature type="compositionally biased region" description="Low complexity" evidence="2">
    <location>
        <begin position="1434"/>
        <end position="1451"/>
    </location>
</feature>
<feature type="compositionally biased region" description="Basic and acidic residues" evidence="2">
    <location>
        <begin position="1762"/>
        <end position="1775"/>
    </location>
</feature>
<feature type="domain" description="Little elongation complex subunit 1 C-terminal" evidence="3">
    <location>
        <begin position="1974"/>
        <end position="2166"/>
    </location>
</feature>
<dbReference type="PANTHER" id="PTHR11852">
    <property type="entry name" value="PLATELET-ACTIVATING FACTOR ACETYLHYDROLASE"/>
    <property type="match status" value="1"/>
</dbReference>
<evidence type="ECO:0000313" key="5">
    <source>
        <dbReference type="Proteomes" id="UP001178461"/>
    </source>
</evidence>
<evidence type="ECO:0000256" key="2">
    <source>
        <dbReference type="SAM" id="MobiDB-lite"/>
    </source>
</evidence>
<feature type="region of interest" description="Disordered" evidence="2">
    <location>
        <begin position="1185"/>
        <end position="1207"/>
    </location>
</feature>
<feature type="compositionally biased region" description="Basic residues" evidence="2">
    <location>
        <begin position="242"/>
        <end position="252"/>
    </location>
</feature>
<keyword evidence="1" id="KW-0175">Coiled coil</keyword>
<gene>
    <name evidence="4" type="ORF">PODLI_1B043503</name>
</gene>
<dbReference type="PANTHER" id="PTHR11852:SF4">
    <property type="entry name" value="LITTLE ELONGATION COMPLEX SUBUNIT 1"/>
    <property type="match status" value="1"/>
</dbReference>
<keyword evidence="5" id="KW-1185">Reference proteome</keyword>
<dbReference type="EMBL" id="OX395132">
    <property type="protein sequence ID" value="CAI5780280.1"/>
    <property type="molecule type" value="Genomic_DNA"/>
</dbReference>
<evidence type="ECO:0000259" key="3">
    <source>
        <dbReference type="Pfam" id="PF25817"/>
    </source>
</evidence>
<dbReference type="Pfam" id="PF25817">
    <property type="entry name" value="ICE1_C"/>
    <property type="match status" value="1"/>
</dbReference>
<dbReference type="Proteomes" id="UP001178461">
    <property type="component" value="Chromosome 7"/>
</dbReference>
<dbReference type="InterPro" id="IPR057881">
    <property type="entry name" value="ICE1_C"/>
</dbReference>
<name>A0AA35PBY9_9SAUR</name>
<proteinExistence type="predicted"/>
<sequence>MMPGETPPAAAAAGIAAEAATACANCGALQQNLNEYVAALIALKQKIIDTDHLLTEYQQKCNELQFAVRENDTLRHQVEQMLQKILPLEKCQEELGSVKAELEEKKSSLKIYQETHLEYVRVKDEMNKSDTMKKKLETKVKKLEEAAAKHIQEFKQLKAEKKVLEKELKKAQEKTDGFPNAKQKKVLKNAETQSERASPVADLDKEKIKLLLQELWMCIDSSTGKSQISKNDYILATDFHGHSRARGKKKTPRNPQQFRKPREERPSGCPSPETCTTHVSLAPLQTKLGDRLAGHGSPVESKAMETTGAYNGGGAFYEGRSLEVISETDLGEGNVDVFSTEQDELGENLRDILKWVRPLPPLLSPIQFSPAATPDTLFGNLTDSSDEDDMNQDVQMLENILGENEPKAEIPYENHSAESRSKCISFSANNTNGNSQESPERLSNLTEEESALCHDPVTETSVYPIEGGAISKSEKHLQENSDFLEARTATEPAAHGTENVNKNLDNMTKAKDKLMMPALLSPSANSQGQEKPAESMPMKEDVGSSIDHVHKEPSNFLKGEKEELIETVGGDWLQTPKGGNQQQTKGSILATENVLVTPEISKDVSGDVRGGMGNGPSDSQSKFNFEKAKCIGEEHTEPVTAFKRNATEGICSSSSDEALTEEKMNFVNHNFLSEMECSRALLQQRNAEITFTQDFEKDSHVSDAAIKSQCVEENHSSEEECGKQYELNGENKLGNADTLRSHSHITVASDGCNNSLYHIGESSTLPSVPTKHGEDDQRKVENENVGKMKPKSMDVKKECVELEQYIDQKVSVKSLQEEPGYQSSPMLAAQAFIIEGCPEGSLESKHTLFESENVTQSASELGCDENAGIKPECKSKTHSISINFQHTEAVEEDICLTSERLEKEDSERLKITETGTAQFIIEEGSEKTSALGTLCDRNMEPSLIFKDLQYGKNDAPPQEKAIWNAESNSSDKMKHAAEGTETNYKCSVTSGVELEQNTNEGLAQSVQDELEAESAVIETTSSVTTTVGSKSTAEPSNVTVSHIEISYELFSRNGQSSVPGYITPSSQSREEDADHRDHDSGEDLTSKEANVLDSEVDKNKSLDCCSFHEMEIEQAREQPTLRESQIMCWGELTKAQTAEASSLNSVNTVDIFVVSESVPSDEKLLVPLDKTLGIPSRNCEVEPNLSEATAKETDAISSRGARSEGVNELTVSESTIMLMKSSTFDSPEEEVFALRKVNCTKPQPTLAAPRADVGGEQELSHVTEEASPKYTPAAVHDTGSHVAEVTEGIWEHSYATRRTCSDENTSFKSESLAAIEKSEERQAGQSISAVVSLMRQGLTHDRKSLSRKSPASDPEFNSDTEYRDTSVETLETQLDFFKGKASAEEERSFSPLGCSSSLMQNQLTPVCLDEDASASHNKKTHIKNEGGTIAAQTSRHSVPPASESSSSSSKPQKIVSEKVESPTGLASDGNNGAGQALETSDSINVSAEAGLRPLQRIPSCKGKRKSRQALLTETIFANADTSTPTVYSPPKTLTKIREEMGPPLPPLLPPLIPTPPRTVRPLSPLMSSSSQSSLPSPLDGMNSPLRETPVPPLRSPLLDIPKCKSPATFTTPSPSGTPMRQRALSSPLQFCATTPKHALPVPGRHPPSAVGGTAPPVPQENSVKILDSMYPELSARARTLSILKGNIQLSRSSSLDGKNAPQPVHQISGFKAIASVSTAFVKTGSSFKPDPEQLSSNVCYAGKRALVPVTVPKNAKRLRLDSKSPKSKVCKEEPSARVPDAGVRCPAEETINLSSEGATHLTGEADSQLLVAAKKSDDSDSNIVMVALEKVSKACFDLLPVIRSHVLVGNTSKLPAMRDEEKEAVYELGVAKKHLAETALQTILKKLKKQKMTLGHNHIQALCRVYVGICRQLGDLEKARLFCYSLLKEDFPKSAILTLFIANMWDEIFSSEGVISKAIQLVARQRARGEVLKCLRTYLNWEENAPADVGMMVSSLLLAIQLCPQMEFQISEQFGEDLKESTWEYVFAVDLLCSHQKWRWTHDHIISKELWPIMDKWIKNRKGNGNISSPSDIIVATVLRLIGRLGQIGLREGFFSAVENISSVIGVFLQHAKEKDVAWGVQLAAAYALCELGPSNPPKVLEAIQAWEAVNAKSLPPAVTSGIAEVRSLLKCAGRTEGCS</sequence>
<evidence type="ECO:0000256" key="1">
    <source>
        <dbReference type="SAM" id="Coils"/>
    </source>
</evidence>
<feature type="region of interest" description="Disordered" evidence="2">
    <location>
        <begin position="1762"/>
        <end position="1781"/>
    </location>
</feature>
<feature type="coiled-coil region" evidence="1">
    <location>
        <begin position="64"/>
        <end position="174"/>
    </location>
</feature>
<feature type="compositionally biased region" description="Low complexity" evidence="2">
    <location>
        <begin position="1559"/>
        <end position="1578"/>
    </location>
</feature>
<feature type="region of interest" description="Disordered" evidence="2">
    <location>
        <begin position="174"/>
        <end position="199"/>
    </location>
</feature>